<keyword evidence="1" id="KW-1133">Transmembrane helix</keyword>
<sequence length="177" mass="19622">MMARLIPEEKIGIGLTLLAMALGLAGAYLYQRFWILSFIPFLLLFIVFLGFAIGKIIDATKDRDLAPSLRWRKALAVPLMVGGFWAVDGLTALTSRTSAQAFLFSHREAMNAAERKVGPGQAVAMRYLEGIPDGGVAIIRSDLEPTRLPVQRQLELVGENMNRCRPLLGRDWLCGYD</sequence>
<dbReference type="EMBL" id="CP097253">
    <property type="protein sequence ID" value="UUR08062.1"/>
    <property type="molecule type" value="Genomic_DNA"/>
</dbReference>
<accession>A0ABY5MVC3</accession>
<keyword evidence="1" id="KW-0812">Transmembrane</keyword>
<evidence type="ECO:0008006" key="4">
    <source>
        <dbReference type="Google" id="ProtNLM"/>
    </source>
</evidence>
<keyword evidence="3" id="KW-1185">Reference proteome</keyword>
<feature type="transmembrane region" description="Helical" evidence="1">
    <location>
        <begin position="12"/>
        <end position="29"/>
    </location>
</feature>
<organism evidence="2 3">
    <name type="scientific">Sphingomonas glaciei</name>
    <dbReference type="NCBI Taxonomy" id="2938948"/>
    <lineage>
        <taxon>Bacteria</taxon>
        <taxon>Pseudomonadati</taxon>
        <taxon>Pseudomonadota</taxon>
        <taxon>Alphaproteobacteria</taxon>
        <taxon>Sphingomonadales</taxon>
        <taxon>Sphingomonadaceae</taxon>
        <taxon>Sphingomonas</taxon>
    </lineage>
</organism>
<evidence type="ECO:0000313" key="2">
    <source>
        <dbReference type="EMBL" id="UUR08062.1"/>
    </source>
</evidence>
<feature type="transmembrane region" description="Helical" evidence="1">
    <location>
        <begin position="35"/>
        <end position="53"/>
    </location>
</feature>
<evidence type="ECO:0000313" key="3">
    <source>
        <dbReference type="Proteomes" id="UP000831921"/>
    </source>
</evidence>
<dbReference type="RefSeq" id="WP_249503840.1">
    <property type="nucleotide sequence ID" value="NZ_CP097253.1"/>
</dbReference>
<dbReference type="Proteomes" id="UP000831921">
    <property type="component" value="Chromosome"/>
</dbReference>
<name>A0ABY5MVC3_9SPHN</name>
<evidence type="ECO:0000256" key="1">
    <source>
        <dbReference type="SAM" id="Phobius"/>
    </source>
</evidence>
<reference evidence="2 3" key="1">
    <citation type="submission" date="2022-05" db="EMBL/GenBank/DDBJ databases">
        <title>S8-45 Sphingomonas ultraviolaceadurans.</title>
        <authorList>
            <person name="Liu Y."/>
        </authorList>
    </citation>
    <scope>NUCLEOTIDE SEQUENCE [LARGE SCALE GENOMIC DNA]</scope>
    <source>
        <strain evidence="2 3">S8-45</strain>
    </source>
</reference>
<gene>
    <name evidence="2" type="ORF">M1K48_14245</name>
</gene>
<proteinExistence type="predicted"/>
<protein>
    <recommendedName>
        <fullName evidence="4">DUF4131 domain-containing protein</fullName>
    </recommendedName>
</protein>
<keyword evidence="1" id="KW-0472">Membrane</keyword>